<dbReference type="Gene3D" id="3.30.70.270">
    <property type="match status" value="2"/>
</dbReference>
<proteinExistence type="predicted"/>
<dbReference type="Proteomes" id="UP001066276">
    <property type="component" value="Chromosome 4_2"/>
</dbReference>
<dbReference type="PANTHER" id="PTHR37984:SF5">
    <property type="entry name" value="PROTEIN NYNRIN-LIKE"/>
    <property type="match status" value="1"/>
</dbReference>
<accession>A0AAV7SPB0</accession>
<evidence type="ECO:0008006" key="3">
    <source>
        <dbReference type="Google" id="ProtNLM"/>
    </source>
</evidence>
<name>A0AAV7SPB0_PLEWA</name>
<gene>
    <name evidence="1" type="ORF">NDU88_006268</name>
</gene>
<keyword evidence="2" id="KW-1185">Reference proteome</keyword>
<organism evidence="1 2">
    <name type="scientific">Pleurodeles waltl</name>
    <name type="common">Iberian ribbed newt</name>
    <dbReference type="NCBI Taxonomy" id="8319"/>
    <lineage>
        <taxon>Eukaryota</taxon>
        <taxon>Metazoa</taxon>
        <taxon>Chordata</taxon>
        <taxon>Craniata</taxon>
        <taxon>Vertebrata</taxon>
        <taxon>Euteleostomi</taxon>
        <taxon>Amphibia</taxon>
        <taxon>Batrachia</taxon>
        <taxon>Caudata</taxon>
        <taxon>Salamandroidea</taxon>
        <taxon>Salamandridae</taxon>
        <taxon>Pleurodelinae</taxon>
        <taxon>Pleurodeles</taxon>
    </lineage>
</organism>
<dbReference type="PANTHER" id="PTHR37984">
    <property type="entry name" value="PROTEIN CBG26694"/>
    <property type="match status" value="1"/>
</dbReference>
<reference evidence="1" key="1">
    <citation type="journal article" date="2022" name="bioRxiv">
        <title>Sequencing and chromosome-scale assembly of the giantPleurodeles waltlgenome.</title>
        <authorList>
            <person name="Brown T."/>
            <person name="Elewa A."/>
            <person name="Iarovenko S."/>
            <person name="Subramanian E."/>
            <person name="Araus A.J."/>
            <person name="Petzold A."/>
            <person name="Susuki M."/>
            <person name="Suzuki K.-i.T."/>
            <person name="Hayashi T."/>
            <person name="Toyoda A."/>
            <person name="Oliveira C."/>
            <person name="Osipova E."/>
            <person name="Leigh N.D."/>
            <person name="Simon A."/>
            <person name="Yun M.H."/>
        </authorList>
    </citation>
    <scope>NUCLEOTIDE SEQUENCE</scope>
    <source>
        <strain evidence="1">20211129_DDA</strain>
        <tissue evidence="1">Liver</tissue>
    </source>
</reference>
<dbReference type="AlphaFoldDB" id="A0AAV7SPB0"/>
<protein>
    <recommendedName>
        <fullName evidence="3">Reverse transcriptase/retrotransposon-derived protein RNase H-like domain-containing protein</fullName>
    </recommendedName>
</protein>
<evidence type="ECO:0000313" key="2">
    <source>
        <dbReference type="Proteomes" id="UP001066276"/>
    </source>
</evidence>
<dbReference type="InterPro" id="IPR043502">
    <property type="entry name" value="DNA/RNA_pol_sf"/>
</dbReference>
<dbReference type="SUPFAM" id="SSF56672">
    <property type="entry name" value="DNA/RNA polymerases"/>
    <property type="match status" value="1"/>
</dbReference>
<evidence type="ECO:0000313" key="1">
    <source>
        <dbReference type="EMBL" id="KAJ1165851.1"/>
    </source>
</evidence>
<dbReference type="InterPro" id="IPR050951">
    <property type="entry name" value="Retrovirus_Pol_polyprotein"/>
</dbReference>
<dbReference type="InterPro" id="IPR043128">
    <property type="entry name" value="Rev_trsase/Diguanyl_cyclase"/>
</dbReference>
<sequence length="169" mass="18751">MGEHNATLHLVLRKLEEFVLTLNQEKCIFLAEQVEYLGYTVAMGSIKPKRSLLDAISKAPVPKDIDQLRSFLELVEYYAKFVEKFTEKTEGLKKCCSRAISLSGRKNSNFVSTTFKREICQAGILTVFDRSLKSALTVDASASGLGVVLSQFHGSDEDRGVCLSYSDNG</sequence>
<comment type="caution">
    <text evidence="1">The sequence shown here is derived from an EMBL/GenBank/DDBJ whole genome shotgun (WGS) entry which is preliminary data.</text>
</comment>
<dbReference type="EMBL" id="JANPWB010000008">
    <property type="protein sequence ID" value="KAJ1165851.1"/>
    <property type="molecule type" value="Genomic_DNA"/>
</dbReference>